<protein>
    <submittedName>
        <fullName evidence="3">Transmembrane protein, putative</fullName>
    </submittedName>
</protein>
<evidence type="ECO:0000313" key="4">
    <source>
        <dbReference type="Proteomes" id="UP000009168"/>
    </source>
</evidence>
<feature type="transmembrane region" description="Helical" evidence="1">
    <location>
        <begin position="513"/>
        <end position="539"/>
    </location>
</feature>
<evidence type="ECO:0000313" key="3">
    <source>
        <dbReference type="EMBL" id="EAR93971.2"/>
    </source>
</evidence>
<reference evidence="4" key="1">
    <citation type="journal article" date="2006" name="PLoS Biol.">
        <title>Macronuclear genome sequence of the ciliate Tetrahymena thermophila, a model eukaryote.</title>
        <authorList>
            <person name="Eisen J.A."/>
            <person name="Coyne R.S."/>
            <person name="Wu M."/>
            <person name="Wu D."/>
            <person name="Thiagarajan M."/>
            <person name="Wortman J.R."/>
            <person name="Badger J.H."/>
            <person name="Ren Q."/>
            <person name="Amedeo P."/>
            <person name="Jones K.M."/>
            <person name="Tallon L.J."/>
            <person name="Delcher A.L."/>
            <person name="Salzberg S.L."/>
            <person name="Silva J.C."/>
            <person name="Haas B.J."/>
            <person name="Majoros W.H."/>
            <person name="Farzad M."/>
            <person name="Carlton J.M."/>
            <person name="Smith R.K. Jr."/>
            <person name="Garg J."/>
            <person name="Pearlman R.E."/>
            <person name="Karrer K.M."/>
            <person name="Sun L."/>
            <person name="Manning G."/>
            <person name="Elde N.C."/>
            <person name="Turkewitz A.P."/>
            <person name="Asai D.J."/>
            <person name="Wilkes D.E."/>
            <person name="Wang Y."/>
            <person name="Cai H."/>
            <person name="Collins K."/>
            <person name="Stewart B.A."/>
            <person name="Lee S.R."/>
            <person name="Wilamowska K."/>
            <person name="Weinberg Z."/>
            <person name="Ruzzo W.L."/>
            <person name="Wloga D."/>
            <person name="Gaertig J."/>
            <person name="Frankel J."/>
            <person name="Tsao C.-C."/>
            <person name="Gorovsky M.A."/>
            <person name="Keeling P.J."/>
            <person name="Waller R.F."/>
            <person name="Patron N.J."/>
            <person name="Cherry J.M."/>
            <person name="Stover N.A."/>
            <person name="Krieger C.J."/>
            <person name="del Toro C."/>
            <person name="Ryder H.F."/>
            <person name="Williamson S.C."/>
            <person name="Barbeau R.A."/>
            <person name="Hamilton E.P."/>
            <person name="Orias E."/>
        </authorList>
    </citation>
    <scope>NUCLEOTIDE SEQUENCE [LARGE SCALE GENOMIC DNA]</scope>
    <source>
        <strain evidence="4">SB210</strain>
    </source>
</reference>
<keyword evidence="1 3" id="KW-0812">Transmembrane</keyword>
<gene>
    <name evidence="3" type="ORF">TTHERM_00225850</name>
</gene>
<dbReference type="PANTHER" id="PTHR15332:SF175">
    <property type="entry name" value="PROPROTEIN CONVERTASE SUBTILISIN_KEXIN TYPE 5-LIKE"/>
    <property type="match status" value="1"/>
</dbReference>
<keyword evidence="4" id="KW-1185">Reference proteome</keyword>
<accession>Q23BZ7</accession>
<dbReference type="Proteomes" id="UP000009168">
    <property type="component" value="Unassembled WGS sequence"/>
</dbReference>
<evidence type="ECO:0000256" key="1">
    <source>
        <dbReference type="SAM" id="Phobius"/>
    </source>
</evidence>
<feature type="chain" id="PRO_5004201640" evidence="2">
    <location>
        <begin position="21"/>
        <end position="556"/>
    </location>
</feature>
<dbReference type="GeneID" id="7843655"/>
<dbReference type="SUPFAM" id="SSF57184">
    <property type="entry name" value="Growth factor receptor domain"/>
    <property type="match status" value="1"/>
</dbReference>
<proteinExistence type="predicted"/>
<feature type="transmembrane region" description="Helical" evidence="1">
    <location>
        <begin position="334"/>
        <end position="352"/>
    </location>
</feature>
<dbReference type="InterPro" id="IPR009030">
    <property type="entry name" value="Growth_fac_rcpt_cys_sf"/>
</dbReference>
<feature type="transmembrane region" description="Helical" evidence="1">
    <location>
        <begin position="481"/>
        <end position="501"/>
    </location>
</feature>
<dbReference type="RefSeq" id="XP_001014216.2">
    <property type="nucleotide sequence ID" value="XM_001014216.2"/>
</dbReference>
<evidence type="ECO:0000256" key="2">
    <source>
        <dbReference type="SAM" id="SignalP"/>
    </source>
</evidence>
<feature type="transmembrane region" description="Helical" evidence="1">
    <location>
        <begin position="451"/>
        <end position="469"/>
    </location>
</feature>
<dbReference type="CDD" id="cd00064">
    <property type="entry name" value="FU"/>
    <property type="match status" value="2"/>
</dbReference>
<dbReference type="OrthoDB" id="312008at2759"/>
<keyword evidence="1" id="KW-1133">Transmembrane helix</keyword>
<name>Q23BZ7_TETTS</name>
<dbReference type="HOGENOM" id="CLU_630908_0_0_1"/>
<feature type="transmembrane region" description="Helical" evidence="1">
    <location>
        <begin position="427"/>
        <end position="445"/>
    </location>
</feature>
<organism evidence="3 4">
    <name type="scientific">Tetrahymena thermophila (strain SB210)</name>
    <dbReference type="NCBI Taxonomy" id="312017"/>
    <lineage>
        <taxon>Eukaryota</taxon>
        <taxon>Sar</taxon>
        <taxon>Alveolata</taxon>
        <taxon>Ciliophora</taxon>
        <taxon>Intramacronucleata</taxon>
        <taxon>Oligohymenophorea</taxon>
        <taxon>Hymenostomatida</taxon>
        <taxon>Tetrahymenina</taxon>
        <taxon>Tetrahymenidae</taxon>
        <taxon>Tetrahymena</taxon>
    </lineage>
</organism>
<dbReference type="AlphaFoldDB" id="Q23BZ7"/>
<dbReference type="EMBL" id="GG662718">
    <property type="protein sequence ID" value="EAR93971.2"/>
    <property type="molecule type" value="Genomic_DNA"/>
</dbReference>
<feature type="transmembrane region" description="Helical" evidence="1">
    <location>
        <begin position="257"/>
        <end position="275"/>
    </location>
</feature>
<dbReference type="Gene3D" id="2.10.220.10">
    <property type="entry name" value="Hormone Receptor, Insulin-like Growth Factor Receptor 1, Chain A, domain 2"/>
    <property type="match status" value="2"/>
</dbReference>
<sequence>MKHKILVSILIIQQLSYVFSEGIDSLQDDFEYSCFSCDPSCLDCTGPLATDCVQCFDGYKLIGGECTKCDLNNQQFLDKNNNCLNCDQSCKKCSVIATNCTQCIDGLNFFPDGSCQLCDQNKGFYLLENKDCKKCSSNCKQCTDNKNCTVCEPNFSLINGECLYNLCEDGTFLNEQTKKCDICYPSCKSCTGSKISDCNDINISINQSALSIATGVTGFVTYSLFAFMPLQFVVSIFDFAQSINFLLYVNVKYDKPVYFLLKILDFSNFLFVPSIQKSDENVPLTHYREKSTSNFLINLIQPAAVFAAAFILYITAKVASCKRNQKPNIFMKAIYFVSDNFFYYIIVGLIYLTFYRINMAIQLQLYNFGGQIVSSVLCLVILAFQIGLVLLGFKSLQNVQTSKILKNLQNKYDQYSNEQFTIKNYQFNGFILIRKMLFVSILVFLQNESMNQIILVQGIFSLQTLLILINKPYPTQIQNKINITCHFLLLMIIFLINGLIYDEIIEILTKNSRLIISAIIVSLIGLIGVLQIGLAYKLFMLKREALLKKKQELKNI</sequence>
<feature type="transmembrane region" description="Helical" evidence="1">
    <location>
        <begin position="372"/>
        <end position="393"/>
    </location>
</feature>
<feature type="transmembrane region" description="Helical" evidence="1">
    <location>
        <begin position="295"/>
        <end position="314"/>
    </location>
</feature>
<keyword evidence="1" id="KW-0472">Membrane</keyword>
<dbReference type="InterPro" id="IPR006212">
    <property type="entry name" value="Furin_repeat"/>
</dbReference>
<keyword evidence="2" id="KW-0732">Signal</keyword>
<dbReference type="SMART" id="SM00261">
    <property type="entry name" value="FU"/>
    <property type="match status" value="3"/>
</dbReference>
<dbReference type="InParanoid" id="Q23BZ7"/>
<dbReference type="PANTHER" id="PTHR15332">
    <property type="entry name" value="PROPROTEIN CONVERTASE SUBTILISIN_KEXIN TYPE 5-LIKE"/>
    <property type="match status" value="1"/>
</dbReference>
<dbReference type="KEGG" id="tet:TTHERM_00225850"/>
<feature type="signal peptide" evidence="2">
    <location>
        <begin position="1"/>
        <end position="20"/>
    </location>
</feature>